<reference evidence="6 7" key="1">
    <citation type="submission" date="2019-03" db="EMBL/GenBank/DDBJ databases">
        <title>Sequencing the genomes of 1000 actinobacteria strains.</title>
        <authorList>
            <person name="Klenk H.-P."/>
        </authorList>
    </citation>
    <scope>NUCLEOTIDE SEQUENCE [LARGE SCALE GENOMIC DNA]</scope>
    <source>
        <strain evidence="6 7">DSM 44969</strain>
    </source>
</reference>
<evidence type="ECO:0000256" key="3">
    <source>
        <dbReference type="ARBA" id="ARBA00022691"/>
    </source>
</evidence>
<evidence type="ECO:0000256" key="5">
    <source>
        <dbReference type="SAM" id="MobiDB-lite"/>
    </source>
</evidence>
<gene>
    <name evidence="6" type="ORF">EV378_1101</name>
</gene>
<evidence type="ECO:0000313" key="7">
    <source>
        <dbReference type="Proteomes" id="UP000295560"/>
    </source>
</evidence>
<feature type="compositionally biased region" description="Low complexity" evidence="5">
    <location>
        <begin position="13"/>
        <end position="23"/>
    </location>
</feature>
<evidence type="ECO:0000313" key="6">
    <source>
        <dbReference type="EMBL" id="TCK25297.1"/>
    </source>
</evidence>
<accession>A0A4R1HRS1</accession>
<keyword evidence="4" id="KW-0671">Queuosine biosynthesis</keyword>
<feature type="compositionally biased region" description="Gly residues" evidence="5">
    <location>
        <begin position="24"/>
        <end position="33"/>
    </location>
</feature>
<protein>
    <submittedName>
        <fullName evidence="6">S-adenosylmethionine:tRNA ribosyltransferase-isomerase</fullName>
    </submittedName>
</protein>
<dbReference type="InterPro" id="IPR042118">
    <property type="entry name" value="QueA_dom1"/>
</dbReference>
<keyword evidence="1" id="KW-0963">Cytoplasm</keyword>
<dbReference type="GO" id="GO:0051075">
    <property type="term" value="F:S-adenosylmethionine:tRNA ribosyltransferase-isomerase activity"/>
    <property type="evidence" value="ECO:0007669"/>
    <property type="project" value="TreeGrafter"/>
</dbReference>
<dbReference type="Proteomes" id="UP000295560">
    <property type="component" value="Unassembled WGS sequence"/>
</dbReference>
<evidence type="ECO:0000256" key="1">
    <source>
        <dbReference type="ARBA" id="ARBA00022490"/>
    </source>
</evidence>
<dbReference type="PANTHER" id="PTHR30307">
    <property type="entry name" value="S-ADENOSYLMETHIONINE:TRNA RIBOSYLTRANSFERASE-ISOMERASE"/>
    <property type="match status" value="1"/>
</dbReference>
<proteinExistence type="predicted"/>
<dbReference type="GO" id="GO:0008616">
    <property type="term" value="P:tRNA queuosine(34) biosynthetic process"/>
    <property type="evidence" value="ECO:0007669"/>
    <property type="project" value="UniProtKB-KW"/>
</dbReference>
<comment type="caution">
    <text evidence="6">The sequence shown here is derived from an EMBL/GenBank/DDBJ whole genome shotgun (WGS) entry which is preliminary data.</text>
</comment>
<name>A0A4R1HRS1_PSEEN</name>
<dbReference type="Pfam" id="PF02547">
    <property type="entry name" value="Queuosine_synth"/>
    <property type="match status" value="1"/>
</dbReference>
<dbReference type="PANTHER" id="PTHR30307:SF0">
    <property type="entry name" value="S-ADENOSYLMETHIONINE:TRNA RIBOSYLTRANSFERASE-ISOMERASE"/>
    <property type="match status" value="1"/>
</dbReference>
<dbReference type="RefSeq" id="WP_132421611.1">
    <property type="nucleotide sequence ID" value="NZ_SMFZ01000001.1"/>
</dbReference>
<keyword evidence="6" id="KW-0413">Isomerase</keyword>
<dbReference type="AlphaFoldDB" id="A0A4R1HRS1"/>
<dbReference type="InterPro" id="IPR003699">
    <property type="entry name" value="QueA"/>
</dbReference>
<keyword evidence="7" id="KW-1185">Reference proteome</keyword>
<dbReference type="OrthoDB" id="9783887at2"/>
<evidence type="ECO:0000256" key="4">
    <source>
        <dbReference type="ARBA" id="ARBA00022785"/>
    </source>
</evidence>
<feature type="region of interest" description="Disordered" evidence="5">
    <location>
        <begin position="1"/>
        <end position="70"/>
    </location>
</feature>
<dbReference type="EMBL" id="SMFZ01000001">
    <property type="protein sequence ID" value="TCK25297.1"/>
    <property type="molecule type" value="Genomic_DNA"/>
</dbReference>
<keyword evidence="2 6" id="KW-0808">Transferase</keyword>
<keyword evidence="3" id="KW-0949">S-adenosyl-L-methionine</keyword>
<dbReference type="Gene3D" id="3.40.1780.10">
    <property type="entry name" value="QueA-like"/>
    <property type="match status" value="2"/>
</dbReference>
<organism evidence="6 7">
    <name type="scientific">Pseudonocardia endophytica</name>
    <dbReference type="NCBI Taxonomy" id="401976"/>
    <lineage>
        <taxon>Bacteria</taxon>
        <taxon>Bacillati</taxon>
        <taxon>Actinomycetota</taxon>
        <taxon>Actinomycetes</taxon>
        <taxon>Pseudonocardiales</taxon>
        <taxon>Pseudonocardiaceae</taxon>
        <taxon>Pseudonocardia</taxon>
    </lineage>
</organism>
<sequence length="426" mass="44107">MRRGDPGRGAGAGRAANRPTEGWAGAGPAGGEQPGRTAASAARAEPWRRAQAATRFTVPPQLSADRPPEARGLARDEVRLLVAAAHRPIRHTRFTGLPAALRPGDLIVVNTSDTEPAALDGVREDGRPVVVHVSGPDPDGGDAIGGDRSGIAGSDGPGRADRAGSIVVELRSPDGERVGDGRAGETVTLPAGAVLRLVAGYPDRSTTSGNRLWRATLPVEGGLPGYLAAVGRPIRYGYLRAPRPLQDYRTVVASRTPGELAGAEMPSAARPLSGRVLDGLRARGVGLATITLHAGVSSPEADEVPLPERYRVPAGTAAAVNATRAAGRRVVAVGTTVTRALETVASPDGTVRSGEGWTDLVLGPDRPVRTVTGLVTGWHEPEASHLLLLEAVAGPRLVGRAYRSALGRGYLWHEFGDSCLVLPALG</sequence>
<evidence type="ECO:0000256" key="2">
    <source>
        <dbReference type="ARBA" id="ARBA00022679"/>
    </source>
</evidence>
<dbReference type="SUPFAM" id="SSF111337">
    <property type="entry name" value="QueA-like"/>
    <property type="match status" value="1"/>
</dbReference>
<dbReference type="InterPro" id="IPR036100">
    <property type="entry name" value="QueA_sf"/>
</dbReference>